<feature type="domain" description="Sulfotransferase" evidence="3">
    <location>
        <begin position="257"/>
        <end position="302"/>
    </location>
</feature>
<dbReference type="EMBL" id="GBBM01001808">
    <property type="protein sequence ID" value="JAC33610.1"/>
    <property type="molecule type" value="mRNA"/>
</dbReference>
<proteinExistence type="evidence at transcript level"/>
<dbReference type="Pfam" id="PF00685">
    <property type="entry name" value="Sulfotransfer_1"/>
    <property type="match status" value="2"/>
</dbReference>
<evidence type="ECO:0000259" key="3">
    <source>
        <dbReference type="Pfam" id="PF00685"/>
    </source>
</evidence>
<sequence length="314" mass="35650">MNAESYKYINGVPVFFLLPDENVRSAMQYKPRPSDVILVTYPKCGTTWTQYIVSNIMTKAKTPVGAAEYMLFSPYIEMMGAEAARNTTRKGPLMTHLPLKSMVFSEEAKYIYVARNPYDCCVSCYHFLRRAPQKHKEDTPFGKFLGNFISGEINFGDFFDHLLPWYEHKDKPNVLFVTYEEMNRDTKKWILTIADFLGEEHGTALRKDSALLERILELSSLEVMKTVFNYSSDDRVKALASLPPEQTCSSIQALSKSISTKNGNHEGPTFTRKGIVGDWKSHFTPQDVTTMKAWIKGKTGGTDVMNLWEGCGLP</sequence>
<name>A0A023GLB3_AMBTT</name>
<dbReference type="GO" id="GO:0008146">
    <property type="term" value="F:sulfotransferase activity"/>
    <property type="evidence" value="ECO:0007669"/>
    <property type="project" value="InterPro"/>
</dbReference>
<evidence type="ECO:0000256" key="1">
    <source>
        <dbReference type="ARBA" id="ARBA00005771"/>
    </source>
</evidence>
<dbReference type="Gene3D" id="3.40.50.300">
    <property type="entry name" value="P-loop containing nucleotide triphosphate hydrolases"/>
    <property type="match status" value="1"/>
</dbReference>
<dbReference type="AlphaFoldDB" id="A0A023GLB3"/>
<accession>A0A023GLB3</accession>
<dbReference type="PANTHER" id="PTHR11783">
    <property type="entry name" value="SULFOTRANSFERASE SULT"/>
    <property type="match status" value="1"/>
</dbReference>
<evidence type="ECO:0000313" key="4">
    <source>
        <dbReference type="EMBL" id="JAC33610.1"/>
    </source>
</evidence>
<protein>
    <submittedName>
        <fullName evidence="4">Putative sulfotransferase domain protein</fullName>
    </submittedName>
</protein>
<dbReference type="InterPro" id="IPR000863">
    <property type="entry name" value="Sulfotransferase_dom"/>
</dbReference>
<reference evidence="4" key="1">
    <citation type="submission" date="2014-03" db="EMBL/GenBank/DDBJ databases">
        <title>The sialotranscriptome of Amblyomma triste, Amblyomma parvum and Amblyomma cajennense ticks, uncovered by 454-based RNA-seq.</title>
        <authorList>
            <person name="Garcia G.R."/>
            <person name="Gardinassi L.G."/>
            <person name="Ribeiro J.M."/>
            <person name="Anatriello E."/>
            <person name="Ferreira B.R."/>
            <person name="Moreira H.N."/>
            <person name="Mafra C."/>
            <person name="Olegario M.M."/>
            <person name="Szabo P.J."/>
            <person name="Miranda-Santos I.K."/>
            <person name="Maruyama S.R."/>
        </authorList>
    </citation>
    <scope>NUCLEOTIDE SEQUENCE</scope>
    <source>
        <strain evidence="4">Mato Grasso do Sul</strain>
        <tissue evidence="4">Salivary glands</tissue>
    </source>
</reference>
<dbReference type="SUPFAM" id="SSF52540">
    <property type="entry name" value="P-loop containing nucleoside triphosphate hydrolases"/>
    <property type="match status" value="1"/>
</dbReference>
<comment type="similarity">
    <text evidence="1">Belongs to the sulfotransferase 1 family.</text>
</comment>
<evidence type="ECO:0000256" key="2">
    <source>
        <dbReference type="ARBA" id="ARBA00022679"/>
    </source>
</evidence>
<organism evidence="4">
    <name type="scientific">Amblyomma triste</name>
    <name type="common">Neotropical tick</name>
    <dbReference type="NCBI Taxonomy" id="251400"/>
    <lineage>
        <taxon>Eukaryota</taxon>
        <taxon>Metazoa</taxon>
        <taxon>Ecdysozoa</taxon>
        <taxon>Arthropoda</taxon>
        <taxon>Chelicerata</taxon>
        <taxon>Arachnida</taxon>
        <taxon>Acari</taxon>
        <taxon>Parasitiformes</taxon>
        <taxon>Ixodida</taxon>
        <taxon>Ixodoidea</taxon>
        <taxon>Ixodidae</taxon>
        <taxon>Amblyomminae</taxon>
        <taxon>Amblyomma</taxon>
    </lineage>
</organism>
<dbReference type="InterPro" id="IPR027417">
    <property type="entry name" value="P-loop_NTPase"/>
</dbReference>
<keyword evidence="2 4" id="KW-0808">Transferase</keyword>
<feature type="domain" description="Sulfotransferase" evidence="3">
    <location>
        <begin position="33"/>
        <end position="226"/>
    </location>
</feature>